<comment type="subcellular location">
    <subcellularLocation>
        <location evidence="1">Cell membrane</location>
        <topology evidence="1">Multi-pass membrane protein</topology>
    </subcellularLocation>
</comment>
<keyword evidence="7 8" id="KW-0472">Membrane</keyword>
<dbReference type="CDD" id="cd06550">
    <property type="entry name" value="TM_ABC_iron-siderophores_like"/>
    <property type="match status" value="1"/>
</dbReference>
<organism evidence="9 10">
    <name type="scientific">Fusicatenibacter faecihominis</name>
    <dbReference type="NCBI Taxonomy" id="2881276"/>
    <lineage>
        <taxon>Bacteria</taxon>
        <taxon>Bacillati</taxon>
        <taxon>Bacillota</taxon>
        <taxon>Clostridia</taxon>
        <taxon>Lachnospirales</taxon>
        <taxon>Lachnospiraceae</taxon>
        <taxon>Fusicatenibacter</taxon>
    </lineage>
</organism>
<reference evidence="9 10" key="1">
    <citation type="submission" date="2021-10" db="EMBL/GenBank/DDBJ databases">
        <title>Anaerobic single-cell dispensing facilitates the cultivation of human gut bacteria.</title>
        <authorList>
            <person name="Afrizal A."/>
        </authorList>
    </citation>
    <scope>NUCLEOTIDE SEQUENCE [LARGE SCALE GENOMIC DNA]</scope>
    <source>
        <strain evidence="9 10">CLA-AA-H277</strain>
    </source>
</reference>
<feature type="transmembrane region" description="Helical" evidence="8">
    <location>
        <begin position="23"/>
        <end position="44"/>
    </location>
</feature>
<evidence type="ECO:0000256" key="7">
    <source>
        <dbReference type="ARBA" id="ARBA00023136"/>
    </source>
</evidence>
<evidence type="ECO:0000256" key="5">
    <source>
        <dbReference type="ARBA" id="ARBA00022692"/>
    </source>
</evidence>
<evidence type="ECO:0000256" key="2">
    <source>
        <dbReference type="ARBA" id="ARBA00007935"/>
    </source>
</evidence>
<dbReference type="AlphaFoldDB" id="A0AAE3DSZ9"/>
<dbReference type="GO" id="GO:0033214">
    <property type="term" value="P:siderophore-iron import into cell"/>
    <property type="evidence" value="ECO:0007669"/>
    <property type="project" value="TreeGrafter"/>
</dbReference>
<feature type="transmembrane region" description="Helical" evidence="8">
    <location>
        <begin position="319"/>
        <end position="338"/>
    </location>
</feature>
<keyword evidence="4" id="KW-1003">Cell membrane</keyword>
<proteinExistence type="inferred from homology"/>
<comment type="similarity">
    <text evidence="2">Belongs to the binding-protein-dependent transport system permease family. FecCD subfamily.</text>
</comment>
<keyword evidence="10" id="KW-1185">Reference proteome</keyword>
<evidence type="ECO:0000256" key="1">
    <source>
        <dbReference type="ARBA" id="ARBA00004651"/>
    </source>
</evidence>
<protein>
    <submittedName>
        <fullName evidence="9">Iron ABC transporter permease</fullName>
    </submittedName>
</protein>
<dbReference type="InterPro" id="IPR037294">
    <property type="entry name" value="ABC_BtuC-like"/>
</dbReference>
<dbReference type="InterPro" id="IPR000522">
    <property type="entry name" value="ABC_transptr_permease_BtuC"/>
</dbReference>
<keyword evidence="5 8" id="KW-0812">Transmembrane</keyword>
<dbReference type="PANTHER" id="PTHR30472">
    <property type="entry name" value="FERRIC ENTEROBACTIN TRANSPORT SYSTEM PERMEASE PROTEIN"/>
    <property type="match status" value="1"/>
</dbReference>
<sequence>MKKQTKNQLSTITVGYRKRQRRYVFTALTLLFLTFALACIMMIYGNTIYSPKTVLKVLSGEDVEGAVFTIRTLRLPRMLTAILCGLAFGMAGNTLQQLLGNPLASPDIIGVTSGASVAAVFGILVLKLNGGTVSLMAVFSGLLVSVLIYFLSQGGGFSNARLILTGIGMQAFLSAVISWMLLKASEYDVANALRWLSGSLNGVKLENIPRLALVVFGAGGAILLLNRQLSMLQLGEAHAVTLGVSVRRIRLTLILLALLLVAFATSVTGPVASVAFLSGPIATRLSGNGKNGMLTSALTGSTLVLASDLIGQFALPSRYPVGVVTGILGAPYLLFLLLQMNDKGEHV</sequence>
<dbReference type="EMBL" id="JAJEPR010000016">
    <property type="protein sequence ID" value="MCC2190236.1"/>
    <property type="molecule type" value="Genomic_DNA"/>
</dbReference>
<dbReference type="GO" id="GO:0005886">
    <property type="term" value="C:plasma membrane"/>
    <property type="evidence" value="ECO:0007669"/>
    <property type="project" value="UniProtKB-SubCell"/>
</dbReference>
<dbReference type="Pfam" id="PF01032">
    <property type="entry name" value="FecCD"/>
    <property type="match status" value="1"/>
</dbReference>
<feature type="transmembrane region" description="Helical" evidence="8">
    <location>
        <begin position="253"/>
        <end position="277"/>
    </location>
</feature>
<keyword evidence="6 8" id="KW-1133">Transmembrane helix</keyword>
<accession>A0AAE3DSZ9</accession>
<evidence type="ECO:0000256" key="6">
    <source>
        <dbReference type="ARBA" id="ARBA00022989"/>
    </source>
</evidence>
<gene>
    <name evidence="9" type="ORF">LKD71_10530</name>
</gene>
<evidence type="ECO:0000256" key="4">
    <source>
        <dbReference type="ARBA" id="ARBA00022475"/>
    </source>
</evidence>
<evidence type="ECO:0000256" key="3">
    <source>
        <dbReference type="ARBA" id="ARBA00022448"/>
    </source>
</evidence>
<evidence type="ECO:0000313" key="10">
    <source>
        <dbReference type="Proteomes" id="UP001197875"/>
    </source>
</evidence>
<feature type="transmembrane region" description="Helical" evidence="8">
    <location>
        <begin position="208"/>
        <end position="225"/>
    </location>
</feature>
<evidence type="ECO:0000313" key="9">
    <source>
        <dbReference type="EMBL" id="MCC2190236.1"/>
    </source>
</evidence>
<dbReference type="PANTHER" id="PTHR30472:SF24">
    <property type="entry name" value="FERRIC ENTEROBACTIN TRANSPORT SYSTEM PERMEASE PROTEIN FEPG"/>
    <property type="match status" value="1"/>
</dbReference>
<dbReference type="Gene3D" id="1.10.3470.10">
    <property type="entry name" value="ABC transporter involved in vitamin B12 uptake, BtuC"/>
    <property type="match status" value="1"/>
</dbReference>
<evidence type="ECO:0000256" key="8">
    <source>
        <dbReference type="SAM" id="Phobius"/>
    </source>
</evidence>
<comment type="caution">
    <text evidence="9">The sequence shown here is derived from an EMBL/GenBank/DDBJ whole genome shotgun (WGS) entry which is preliminary data.</text>
</comment>
<dbReference type="SUPFAM" id="SSF81345">
    <property type="entry name" value="ABC transporter involved in vitamin B12 uptake, BtuC"/>
    <property type="match status" value="1"/>
</dbReference>
<feature type="transmembrane region" description="Helical" evidence="8">
    <location>
        <begin position="162"/>
        <end position="182"/>
    </location>
</feature>
<feature type="transmembrane region" description="Helical" evidence="8">
    <location>
        <begin position="78"/>
        <end position="96"/>
    </location>
</feature>
<dbReference type="RefSeq" id="WP_227615368.1">
    <property type="nucleotide sequence ID" value="NZ_JAJEPR010000016.1"/>
</dbReference>
<feature type="transmembrane region" description="Helical" evidence="8">
    <location>
        <begin position="132"/>
        <end position="150"/>
    </location>
</feature>
<name>A0AAE3DSZ9_9FIRM</name>
<keyword evidence="3" id="KW-0813">Transport</keyword>
<dbReference type="GO" id="GO:0022857">
    <property type="term" value="F:transmembrane transporter activity"/>
    <property type="evidence" value="ECO:0007669"/>
    <property type="project" value="InterPro"/>
</dbReference>
<dbReference type="Proteomes" id="UP001197875">
    <property type="component" value="Unassembled WGS sequence"/>
</dbReference>
<feature type="transmembrane region" description="Helical" evidence="8">
    <location>
        <begin position="108"/>
        <end position="126"/>
    </location>
</feature>